<feature type="compositionally biased region" description="Polar residues" evidence="1">
    <location>
        <begin position="1"/>
        <end position="15"/>
    </location>
</feature>
<feature type="compositionally biased region" description="Polar residues" evidence="1">
    <location>
        <begin position="113"/>
        <end position="122"/>
    </location>
</feature>
<dbReference type="STRING" id="1143323.M787_000545"/>
<dbReference type="RefSeq" id="WP_021828521.1">
    <property type="nucleotide sequence ID" value="NZ_CP015840.1"/>
</dbReference>
<gene>
    <name evidence="2" type="ORF">M787_000545</name>
</gene>
<dbReference type="GeneID" id="81477791"/>
<feature type="region of interest" description="Disordered" evidence="1">
    <location>
        <begin position="289"/>
        <end position="308"/>
    </location>
</feature>
<name>A0A173DY35_9CHLA</name>
<feature type="compositionally biased region" description="Polar residues" evidence="1">
    <location>
        <begin position="130"/>
        <end position="139"/>
    </location>
</feature>
<proteinExistence type="predicted"/>
<protein>
    <submittedName>
        <fullName evidence="2">Uncharacterized protein</fullName>
    </submittedName>
</protein>
<feature type="compositionally biased region" description="Basic and acidic residues" evidence="1">
    <location>
        <begin position="289"/>
        <end position="302"/>
    </location>
</feature>
<evidence type="ECO:0000313" key="3">
    <source>
        <dbReference type="Proteomes" id="UP000019147"/>
    </source>
</evidence>
<sequence>MNTPLPSAVPSTNVTLKEDASSLGGPSTASSNVLKTVAGDVTLSLLPSENLNSSSLNSLNQIAFAQIFGETLPLPFQEPCSHSLVFLSPELVEIEIQLAELLHTLETMETVETQTNEVSQPKVNIHPRHASSTPTSMTGKKQVAPSPKETPKSASRKDLTSPITSSKTSASTSPTLASFPLRQASTLLKLPSPQLPRTQKESDQQGSIKTSTMSSALAEKKYEAICTTKSQESQQNQEHKENKHKQHQEQQEDNEQEEHQNKKNSQSKITIEESSLNLSISHLRYAADMRQTSRDSQKEKGKICQKKAPSPMALFTTKSSSSEFQPLQTPKIENVFISFMQLMARILGQAEAEAHELYLRVKERTDNVDKLTLLLSKINTEKGDINWEKDAEMKALVDQVKQLGVTIDTATYCWSEEEKKLLKENIQMRKENMEKITQLERTDMQRHLQEVSQCHQARSNVLKLLKELMDTFIYNLRP</sequence>
<accession>A0A173DY35</accession>
<feature type="compositionally biased region" description="Polar residues" evidence="1">
    <location>
        <begin position="204"/>
        <end position="215"/>
    </location>
</feature>
<dbReference type="OrthoDB" id="19196at2"/>
<evidence type="ECO:0000313" key="2">
    <source>
        <dbReference type="EMBL" id="ANG65817.1"/>
    </source>
</evidence>
<feature type="region of interest" description="Disordered" evidence="1">
    <location>
        <begin position="1"/>
        <end position="29"/>
    </location>
</feature>
<feature type="region of interest" description="Disordered" evidence="1">
    <location>
        <begin position="228"/>
        <end position="273"/>
    </location>
</feature>
<evidence type="ECO:0000256" key="1">
    <source>
        <dbReference type="SAM" id="MobiDB-lite"/>
    </source>
</evidence>
<feature type="compositionally biased region" description="Low complexity" evidence="1">
    <location>
        <begin position="160"/>
        <end position="178"/>
    </location>
</feature>
<dbReference type="AlphaFoldDB" id="A0A173DY35"/>
<organism evidence="2 3">
    <name type="scientific">Chlamydia gallinacea 08-1274/3</name>
    <dbReference type="NCBI Taxonomy" id="1143323"/>
    <lineage>
        <taxon>Bacteria</taxon>
        <taxon>Pseudomonadati</taxon>
        <taxon>Chlamydiota</taxon>
        <taxon>Chlamydiia</taxon>
        <taxon>Chlamydiales</taxon>
        <taxon>Chlamydiaceae</taxon>
        <taxon>Chlamydia/Chlamydophila group</taxon>
        <taxon>Chlamydia</taxon>
    </lineage>
</organism>
<dbReference type="Proteomes" id="UP000019147">
    <property type="component" value="Chromosome"/>
</dbReference>
<feature type="compositionally biased region" description="Basic and acidic residues" evidence="1">
    <location>
        <begin position="149"/>
        <end position="159"/>
    </location>
</feature>
<dbReference type="EMBL" id="CP015840">
    <property type="protein sequence ID" value="ANG65817.1"/>
    <property type="molecule type" value="Genomic_DNA"/>
</dbReference>
<dbReference type="KEGG" id="cgz:M787_000545"/>
<reference evidence="2 3" key="1">
    <citation type="journal article" date="2014" name="Syst. Appl. Microbiol.">
        <title>Evidence for the existence of two new members of the family Chlamydiaceae and proposal of Chlamydia avium sp. nov. and Chlamydia gallinacea sp. nov.</title>
        <authorList>
            <person name="Sachse K."/>
            <person name="Laroucau K."/>
            <person name="Riege K."/>
            <person name="Wehner S."/>
            <person name="Dilcher M."/>
            <person name="Creasy H.H."/>
            <person name="Weidmann M."/>
            <person name="Myers G."/>
            <person name="Vorimore F."/>
            <person name="Vicari N."/>
            <person name="Magnino S."/>
            <person name="Liebler-Tenorio E."/>
            <person name="Ruettger A."/>
            <person name="Bavoil P.M."/>
            <person name="Hufert F.T."/>
            <person name="Rossello-Mora R."/>
            <person name="Marz M."/>
        </authorList>
    </citation>
    <scope>NUCLEOTIDE SEQUENCE [LARGE SCALE GENOMIC DNA]</scope>
    <source>
        <strain evidence="2 3">08-1274/3</strain>
    </source>
</reference>
<feature type="region of interest" description="Disordered" evidence="1">
    <location>
        <begin position="113"/>
        <end position="215"/>
    </location>
</feature>